<keyword evidence="8 15" id="KW-0675">Receptor</keyword>
<keyword evidence="5 12" id="KW-0732">Signal</keyword>
<feature type="domain" description="TonB-dependent receptor plug" evidence="14">
    <location>
        <begin position="146"/>
        <end position="223"/>
    </location>
</feature>
<dbReference type="Gene3D" id="2.170.130.10">
    <property type="entry name" value="TonB-dependent receptor, plug domain"/>
    <property type="match status" value="1"/>
</dbReference>
<dbReference type="Gene3D" id="2.60.40.1120">
    <property type="entry name" value="Carboxypeptidase-like, regulatory domain"/>
    <property type="match status" value="1"/>
</dbReference>
<dbReference type="GO" id="GO:0044718">
    <property type="term" value="P:siderophore transmembrane transport"/>
    <property type="evidence" value="ECO:0007669"/>
    <property type="project" value="TreeGrafter"/>
</dbReference>
<dbReference type="SUPFAM" id="SSF56935">
    <property type="entry name" value="Porins"/>
    <property type="match status" value="1"/>
</dbReference>
<keyword evidence="9 10" id="KW-0998">Cell outer membrane</keyword>
<keyword evidence="4 10" id="KW-0812">Transmembrane</keyword>
<dbReference type="OrthoDB" id="9758870at2"/>
<dbReference type="SUPFAM" id="SSF49464">
    <property type="entry name" value="Carboxypeptidase regulatory domain-like"/>
    <property type="match status" value="1"/>
</dbReference>
<dbReference type="Pfam" id="PF00593">
    <property type="entry name" value="TonB_dep_Rec_b-barrel"/>
    <property type="match status" value="1"/>
</dbReference>
<name>A0A1I2YP27_9BACT</name>
<dbReference type="InterPro" id="IPR036942">
    <property type="entry name" value="Beta-barrel_TonB_sf"/>
</dbReference>
<dbReference type="STRING" id="1436961.SAMN05421739_10941"/>
<evidence type="ECO:0000256" key="5">
    <source>
        <dbReference type="ARBA" id="ARBA00022729"/>
    </source>
</evidence>
<proteinExistence type="inferred from homology"/>
<protein>
    <submittedName>
        <fullName evidence="15">Outer membrane receptor proteins, mostly Fe transport</fullName>
    </submittedName>
</protein>
<evidence type="ECO:0000259" key="14">
    <source>
        <dbReference type="Pfam" id="PF07715"/>
    </source>
</evidence>
<evidence type="ECO:0000259" key="13">
    <source>
        <dbReference type="Pfam" id="PF00593"/>
    </source>
</evidence>
<sequence length="785" mass="88331">MLIRIFKLLVIGLLLMQAVQAQQAEDKQYRLSGVVTNAAGERLEGAFIVIRPGDKGVLTNKQGRFTTRLSNGTYELTCQYIGMAPLKETIVLDNNKEVVLKLGEQKVSLNQVEITTNSIIDINSVQMGSSFMDQELLTRMPKLLGEADVIRAVSAMPGVVNAGEGTAGFYVRGGSSDQNLVLMDGAPLFNANHLFGFYSVYNPDILKSFTLHRSGISAAYGGRISSILDVSLRDGNTEKMEYEAGITPITAKLSIDGPLSDKVTVLAAFRGAYPNYLMKLFQSENVKNSSGFFYDGNLKLKYQLNEKNSLTFSGYHSADGFKFPYDTTYSWTNTLGSLKWTHLFHNDFTGSVTLVKSVYHNTVEGIATGEEFKLNSGIDLSQVKLNLGYFGLQNHQIDFGGEASAYAIQPGDLVPYGTSSLNRRTLREDKGYEAAAYINDEIKVNDKLTFSLGLRYSHFTKVGPSEIYRYWEGRPKNDKYILDTLFISAGSVVQTYQGLEPRASLKYSLTENASLKTGISRTRQYIQLISNTAAITPVDVWKLSNRDIKPQVADQVSLGYFYLQPDNVYEFSWEVYYRKLYNQIDYKDGAVLLLNPNLDADLLFGEGHAYGSEWLVKKNQGRLTGWLSMTYSRALRRIKGPTREETINDGKLYPSNYDKPVNLNIFANYKAWLNWNVSANFTYSTGRPITGADSWYRYHDQIFANYVGRNQARMPDYHRLDLSFNREPIVRERATYTWGISVYNLYGRKNAYSTLYQHYYGAPAGAYKLSVIGMPIPSINFNVKF</sequence>
<evidence type="ECO:0000256" key="6">
    <source>
        <dbReference type="ARBA" id="ARBA00023077"/>
    </source>
</evidence>
<organism evidence="15 16">
    <name type="scientific">Pontibacter chinhatensis</name>
    <dbReference type="NCBI Taxonomy" id="1436961"/>
    <lineage>
        <taxon>Bacteria</taxon>
        <taxon>Pseudomonadati</taxon>
        <taxon>Bacteroidota</taxon>
        <taxon>Cytophagia</taxon>
        <taxon>Cytophagales</taxon>
        <taxon>Hymenobacteraceae</taxon>
        <taxon>Pontibacter</taxon>
    </lineage>
</organism>
<gene>
    <name evidence="15" type="ORF">SAMN05421739_10941</name>
</gene>
<evidence type="ECO:0000256" key="3">
    <source>
        <dbReference type="ARBA" id="ARBA00022452"/>
    </source>
</evidence>
<evidence type="ECO:0000256" key="4">
    <source>
        <dbReference type="ARBA" id="ARBA00022692"/>
    </source>
</evidence>
<dbReference type="EMBL" id="FOOT01000009">
    <property type="protein sequence ID" value="SFH27337.1"/>
    <property type="molecule type" value="Genomic_DNA"/>
</dbReference>
<keyword evidence="2 10" id="KW-0813">Transport</keyword>
<dbReference type="Gene3D" id="2.40.170.20">
    <property type="entry name" value="TonB-dependent receptor, beta-barrel domain"/>
    <property type="match status" value="1"/>
</dbReference>
<dbReference type="InterPro" id="IPR012910">
    <property type="entry name" value="Plug_dom"/>
</dbReference>
<accession>A0A1I2YP27</accession>
<evidence type="ECO:0000256" key="1">
    <source>
        <dbReference type="ARBA" id="ARBA00004571"/>
    </source>
</evidence>
<dbReference type="RefSeq" id="WP_092104918.1">
    <property type="nucleotide sequence ID" value="NZ_FOOT01000009.1"/>
</dbReference>
<dbReference type="AlphaFoldDB" id="A0A1I2YP27"/>
<feature type="signal peptide" evidence="12">
    <location>
        <begin position="1"/>
        <end position="23"/>
    </location>
</feature>
<dbReference type="PROSITE" id="PS52016">
    <property type="entry name" value="TONB_DEPENDENT_REC_3"/>
    <property type="match status" value="1"/>
</dbReference>
<dbReference type="InterPro" id="IPR000531">
    <property type="entry name" value="Beta-barrel_TonB"/>
</dbReference>
<dbReference type="Pfam" id="PF13715">
    <property type="entry name" value="CarbopepD_reg_2"/>
    <property type="match status" value="1"/>
</dbReference>
<evidence type="ECO:0000256" key="7">
    <source>
        <dbReference type="ARBA" id="ARBA00023136"/>
    </source>
</evidence>
<evidence type="ECO:0000256" key="11">
    <source>
        <dbReference type="RuleBase" id="RU003357"/>
    </source>
</evidence>
<dbReference type="GO" id="GO:0009279">
    <property type="term" value="C:cell outer membrane"/>
    <property type="evidence" value="ECO:0007669"/>
    <property type="project" value="UniProtKB-SubCell"/>
</dbReference>
<keyword evidence="16" id="KW-1185">Reference proteome</keyword>
<feature type="chain" id="PRO_5011693119" evidence="12">
    <location>
        <begin position="24"/>
        <end position="785"/>
    </location>
</feature>
<keyword evidence="3 10" id="KW-1134">Transmembrane beta strand</keyword>
<evidence type="ECO:0000313" key="16">
    <source>
        <dbReference type="Proteomes" id="UP000198724"/>
    </source>
</evidence>
<dbReference type="InterPro" id="IPR008969">
    <property type="entry name" value="CarboxyPept-like_regulatory"/>
</dbReference>
<dbReference type="GO" id="GO:0015344">
    <property type="term" value="F:siderophore uptake transmembrane transporter activity"/>
    <property type="evidence" value="ECO:0007669"/>
    <property type="project" value="TreeGrafter"/>
</dbReference>
<keyword evidence="7 10" id="KW-0472">Membrane</keyword>
<evidence type="ECO:0000256" key="12">
    <source>
        <dbReference type="SAM" id="SignalP"/>
    </source>
</evidence>
<evidence type="ECO:0000256" key="2">
    <source>
        <dbReference type="ARBA" id="ARBA00022448"/>
    </source>
</evidence>
<evidence type="ECO:0000256" key="9">
    <source>
        <dbReference type="ARBA" id="ARBA00023237"/>
    </source>
</evidence>
<dbReference type="InterPro" id="IPR039426">
    <property type="entry name" value="TonB-dep_rcpt-like"/>
</dbReference>
<dbReference type="PANTHER" id="PTHR30069">
    <property type="entry name" value="TONB-DEPENDENT OUTER MEMBRANE RECEPTOR"/>
    <property type="match status" value="1"/>
</dbReference>
<evidence type="ECO:0000313" key="15">
    <source>
        <dbReference type="EMBL" id="SFH27337.1"/>
    </source>
</evidence>
<dbReference type="PANTHER" id="PTHR30069:SF29">
    <property type="entry name" value="HEMOGLOBIN AND HEMOGLOBIN-HAPTOGLOBIN-BINDING PROTEIN 1-RELATED"/>
    <property type="match status" value="1"/>
</dbReference>
<comment type="subcellular location">
    <subcellularLocation>
        <location evidence="1 10">Cell outer membrane</location>
        <topology evidence="1 10">Multi-pass membrane protein</topology>
    </subcellularLocation>
</comment>
<comment type="similarity">
    <text evidence="10 11">Belongs to the TonB-dependent receptor family.</text>
</comment>
<dbReference type="Pfam" id="PF07715">
    <property type="entry name" value="Plug"/>
    <property type="match status" value="1"/>
</dbReference>
<evidence type="ECO:0000256" key="10">
    <source>
        <dbReference type="PROSITE-ProRule" id="PRU01360"/>
    </source>
</evidence>
<keyword evidence="6 11" id="KW-0798">TonB box</keyword>
<feature type="domain" description="TonB-dependent receptor-like beta-barrel" evidence="13">
    <location>
        <begin position="285"/>
        <end position="745"/>
    </location>
</feature>
<dbReference type="Proteomes" id="UP000198724">
    <property type="component" value="Unassembled WGS sequence"/>
</dbReference>
<evidence type="ECO:0000256" key="8">
    <source>
        <dbReference type="ARBA" id="ARBA00023170"/>
    </source>
</evidence>
<dbReference type="InterPro" id="IPR037066">
    <property type="entry name" value="Plug_dom_sf"/>
</dbReference>
<reference evidence="16" key="1">
    <citation type="submission" date="2016-10" db="EMBL/GenBank/DDBJ databases">
        <authorList>
            <person name="Varghese N."/>
            <person name="Submissions S."/>
        </authorList>
    </citation>
    <scope>NUCLEOTIDE SEQUENCE [LARGE SCALE GENOMIC DNA]</scope>
    <source>
        <strain evidence="16">LP51</strain>
    </source>
</reference>